<feature type="non-terminal residue" evidence="1">
    <location>
        <position position="1"/>
    </location>
</feature>
<name>X0YZ10_9ZZZZ</name>
<protein>
    <submittedName>
        <fullName evidence="1">Uncharacterized protein</fullName>
    </submittedName>
</protein>
<comment type="caution">
    <text evidence="1">The sequence shown here is derived from an EMBL/GenBank/DDBJ whole genome shotgun (WGS) entry which is preliminary data.</text>
</comment>
<proteinExistence type="predicted"/>
<dbReference type="AlphaFoldDB" id="X0YZ10"/>
<gene>
    <name evidence="1" type="ORF">S01H1_64428</name>
</gene>
<dbReference type="EMBL" id="BARS01042466">
    <property type="protein sequence ID" value="GAG41716.1"/>
    <property type="molecule type" value="Genomic_DNA"/>
</dbReference>
<reference evidence="1" key="1">
    <citation type="journal article" date="2014" name="Front. Microbiol.">
        <title>High frequency of phylogenetically diverse reductive dehalogenase-homologous genes in deep subseafloor sedimentary metagenomes.</title>
        <authorList>
            <person name="Kawai M."/>
            <person name="Futagami T."/>
            <person name="Toyoda A."/>
            <person name="Takaki Y."/>
            <person name="Nishi S."/>
            <person name="Hori S."/>
            <person name="Arai W."/>
            <person name="Tsubouchi T."/>
            <person name="Morono Y."/>
            <person name="Uchiyama I."/>
            <person name="Ito T."/>
            <person name="Fujiyama A."/>
            <person name="Inagaki F."/>
            <person name="Takami H."/>
        </authorList>
    </citation>
    <scope>NUCLEOTIDE SEQUENCE</scope>
    <source>
        <strain evidence="1">Expedition CK06-06</strain>
    </source>
</reference>
<accession>X0YZ10</accession>
<evidence type="ECO:0000313" key="1">
    <source>
        <dbReference type="EMBL" id="GAG41716.1"/>
    </source>
</evidence>
<sequence>QNVVSPIFLFFADFPTDPVWLWTGYGELVHEGNTYLGTGELLQISEVEEAEDTRVKEITVTMTGLDADLLDDIRGNYHNRSAKIWFGLLDDGGIIADPYLMFHGSMDSDRVIVPGGTDTAVVNLKATDYLADLLRPRIRRYTNEDQQSLYPDDNDVGLEFVNQLQQLQIAWGKAANAGSGPGIGRGRNSR</sequence>
<organism evidence="1">
    <name type="scientific">marine sediment metagenome</name>
    <dbReference type="NCBI Taxonomy" id="412755"/>
    <lineage>
        <taxon>unclassified sequences</taxon>
        <taxon>metagenomes</taxon>
        <taxon>ecological metagenomes</taxon>
    </lineage>
</organism>